<protein>
    <recommendedName>
        <fullName evidence="1">Methyltransferase type 11 domain-containing protein</fullName>
    </recommendedName>
</protein>
<dbReference type="InterPro" id="IPR029063">
    <property type="entry name" value="SAM-dependent_MTases_sf"/>
</dbReference>
<organism evidence="2">
    <name type="scientific">marine sediment metagenome</name>
    <dbReference type="NCBI Taxonomy" id="412755"/>
    <lineage>
        <taxon>unclassified sequences</taxon>
        <taxon>metagenomes</taxon>
        <taxon>ecological metagenomes</taxon>
    </lineage>
</organism>
<sequence>MCFESVKMKKIDGIEYHDINEIAEIFHDGMSIDEIRRYFEFNIIKGKKIDNEWYSDEKGIKNFIDYLREERAFTIGPLDIEISKVTMEGRILDIGGGGEGVIGQLKGKQVVSIDYSKDELEEAPESGGLKIVMDANDLKFLDDTFDTVTAFYSIMYIPLKNHKKVLQEIYRVLKPRGEFLLWDLTIPEKTIKEKNIILVILKVKLKDKVVETGYGVKWDKMQDANYFINLGKVVGFEVLEQQVERNIFYLRFTKK</sequence>
<feature type="domain" description="Methyltransferase type 11" evidence="1">
    <location>
        <begin position="92"/>
        <end position="180"/>
    </location>
</feature>
<dbReference type="EMBL" id="LAZR01000605">
    <property type="protein sequence ID" value="KKN62990.1"/>
    <property type="molecule type" value="Genomic_DNA"/>
</dbReference>
<comment type="caution">
    <text evidence="2">The sequence shown here is derived from an EMBL/GenBank/DDBJ whole genome shotgun (WGS) entry which is preliminary data.</text>
</comment>
<dbReference type="Gene3D" id="3.40.50.150">
    <property type="entry name" value="Vaccinia Virus protein VP39"/>
    <property type="match status" value="1"/>
</dbReference>
<name>A0A0F9S2F8_9ZZZZ</name>
<dbReference type="Pfam" id="PF08241">
    <property type="entry name" value="Methyltransf_11"/>
    <property type="match status" value="1"/>
</dbReference>
<dbReference type="PANTHER" id="PTHR43591">
    <property type="entry name" value="METHYLTRANSFERASE"/>
    <property type="match status" value="1"/>
</dbReference>
<dbReference type="GO" id="GO:0008757">
    <property type="term" value="F:S-adenosylmethionine-dependent methyltransferase activity"/>
    <property type="evidence" value="ECO:0007669"/>
    <property type="project" value="InterPro"/>
</dbReference>
<dbReference type="SUPFAM" id="SSF53335">
    <property type="entry name" value="S-adenosyl-L-methionine-dependent methyltransferases"/>
    <property type="match status" value="1"/>
</dbReference>
<reference evidence="2" key="1">
    <citation type="journal article" date="2015" name="Nature">
        <title>Complex archaea that bridge the gap between prokaryotes and eukaryotes.</title>
        <authorList>
            <person name="Spang A."/>
            <person name="Saw J.H."/>
            <person name="Jorgensen S.L."/>
            <person name="Zaremba-Niedzwiedzka K."/>
            <person name="Martijn J."/>
            <person name="Lind A.E."/>
            <person name="van Eijk R."/>
            <person name="Schleper C."/>
            <person name="Guy L."/>
            <person name="Ettema T.J."/>
        </authorList>
    </citation>
    <scope>NUCLEOTIDE SEQUENCE</scope>
</reference>
<evidence type="ECO:0000259" key="1">
    <source>
        <dbReference type="Pfam" id="PF08241"/>
    </source>
</evidence>
<accession>A0A0F9S2F8</accession>
<gene>
    <name evidence="2" type="ORF">LCGC14_0506300</name>
</gene>
<dbReference type="CDD" id="cd02440">
    <property type="entry name" value="AdoMet_MTases"/>
    <property type="match status" value="1"/>
</dbReference>
<evidence type="ECO:0000313" key="2">
    <source>
        <dbReference type="EMBL" id="KKN62990.1"/>
    </source>
</evidence>
<dbReference type="InterPro" id="IPR013216">
    <property type="entry name" value="Methyltransf_11"/>
</dbReference>
<proteinExistence type="predicted"/>
<dbReference type="AlphaFoldDB" id="A0A0F9S2F8"/>